<keyword evidence="1" id="KW-1133">Transmembrane helix</keyword>
<accession>W0FRM7</accession>
<sequence length="853" mass="94780">MIQEGRSMGYTYGAFISYRHLPADIAAAKAVQRALETYRIPADIRKKTGVKKLNRCFRDQDELPLADDLGASIEKALQESEWLIVICSPDLPGSKWCLREIDYFIELGRKDHIIPVLISGEPKDSYPPQITHEETDEGSRELEPLAADIRGNQNKQLKTEKLRIIARMLNLNFNDLKKREKEQALRRSLALVSCILAVVLGFAVYALYQNRLLTEERNATARNATELLIEKSARSTKDGDLTDGLIYAIQAYDGSRIFDTEYDVPITAAFEAAIYPEVCSQIGSLKDNGVIHGSPSLSNDGKLVTFRQSDNSLPVYNTVTGEKLYSIRNFGRYWHSAFSPDSRYIFKCTQGYPEYTLYSSADGTEIQADTVPDGWTVSCGRLTLDNQIPVMRTEDRAAALFDPFSKELHILEGITLSGGSSDEVVIHRAGRRGAWADGTNIWMVDLENGTILRTVEGSLFSIFLDVMDEGLYFRYMGEDAYVYLRWDTAEEVLRSEYGGVLSPDGKLLAAGRSIEGFTIVDTGTGEILWESGFNNSNTIYGLAFADNDTLVASHGQVQIYRLSDRKMVFSTGKEHETYGFDMAAGRLVMPLRAGGSMINLMPAEEDAALPHAVMEIRENFNPENLVLTTTVLPLAGNWNGSTFGFFDEEGNNITIELDEPGLAYVFENEGYILHPTRGVERPFVYISPDGEWQAMLRNDEVDVFRAKEGPEPVRTIASNNYQRLCAAIYGDLLVLGAYAENLSVYDLKTGECLGTMDTGAMCTKMQFSADGKHIITFSAMDEEATVINMENWAVIMKIPVKNAGSVAYTLSIGFSPDGREAIVLYPDGHAEVGVLAPDLETLVERARKYTAAD</sequence>
<proteinExistence type="predicted"/>
<dbReference type="PROSITE" id="PS50104">
    <property type="entry name" value="TIR"/>
    <property type="match status" value="1"/>
</dbReference>
<protein>
    <submittedName>
        <fullName evidence="3">WD repeat-containing protein</fullName>
    </submittedName>
</protein>
<dbReference type="Gene3D" id="3.40.50.10140">
    <property type="entry name" value="Toll/interleukin-1 receptor homology (TIR) domain"/>
    <property type="match status" value="1"/>
</dbReference>
<dbReference type="PANTHER" id="PTHR47197:SF3">
    <property type="entry name" value="DIHYDRO-HEME D1 DEHYDROGENASE"/>
    <property type="match status" value="1"/>
</dbReference>
<dbReference type="SMART" id="SM00255">
    <property type="entry name" value="TIR"/>
    <property type="match status" value="1"/>
</dbReference>
<keyword evidence="1" id="KW-0812">Transmembrane</keyword>
<feature type="domain" description="TIR" evidence="2">
    <location>
        <begin position="10"/>
        <end position="153"/>
    </location>
</feature>
<evidence type="ECO:0000259" key="2">
    <source>
        <dbReference type="PROSITE" id="PS50104"/>
    </source>
</evidence>
<evidence type="ECO:0000313" key="3">
    <source>
        <dbReference type="EMBL" id="AHF25517.1"/>
    </source>
</evidence>
<dbReference type="AlphaFoldDB" id="W0FRM7"/>
<feature type="transmembrane region" description="Helical" evidence="1">
    <location>
        <begin position="188"/>
        <end position="208"/>
    </location>
</feature>
<name>W0FRM7_9BACT</name>
<dbReference type="Pfam" id="PF13676">
    <property type="entry name" value="TIR_2"/>
    <property type="match status" value="1"/>
</dbReference>
<dbReference type="InterPro" id="IPR011047">
    <property type="entry name" value="Quinoprotein_ADH-like_sf"/>
</dbReference>
<keyword evidence="1" id="KW-0472">Membrane</keyword>
<dbReference type="GO" id="GO:0007165">
    <property type="term" value="P:signal transduction"/>
    <property type="evidence" value="ECO:0007669"/>
    <property type="project" value="InterPro"/>
</dbReference>
<dbReference type="InterPro" id="IPR000157">
    <property type="entry name" value="TIR_dom"/>
</dbReference>
<dbReference type="InterPro" id="IPR035897">
    <property type="entry name" value="Toll_tir_struct_dom_sf"/>
</dbReference>
<dbReference type="EMBL" id="KC246840">
    <property type="protein sequence ID" value="AHF25517.1"/>
    <property type="molecule type" value="Genomic_DNA"/>
</dbReference>
<dbReference type="SUPFAM" id="SSF52200">
    <property type="entry name" value="Toll/Interleukin receptor TIR domain"/>
    <property type="match status" value="1"/>
</dbReference>
<dbReference type="InterPro" id="IPR051200">
    <property type="entry name" value="Host-pathogen_enzymatic-act"/>
</dbReference>
<dbReference type="PANTHER" id="PTHR47197">
    <property type="entry name" value="PROTEIN NIRF"/>
    <property type="match status" value="1"/>
</dbReference>
<dbReference type="Gene3D" id="2.130.10.10">
    <property type="entry name" value="YVTN repeat-like/Quinoprotein amine dehydrogenase"/>
    <property type="match status" value="2"/>
</dbReference>
<dbReference type="SUPFAM" id="SSF50998">
    <property type="entry name" value="Quinoprotein alcohol dehydrogenase-like"/>
    <property type="match status" value="1"/>
</dbReference>
<reference evidence="3" key="1">
    <citation type="journal article" date="2013" name="PLoS ONE">
        <title>Metagenomic insights into the carbohydrate-active enzymes carried by the microorganisms adhering to solid digesta in the rumen of cows.</title>
        <authorList>
            <person name="Wang L."/>
            <person name="Hatem A."/>
            <person name="Catalyurek U.V."/>
            <person name="Morrison M."/>
            <person name="Yu Z."/>
        </authorList>
    </citation>
    <scope>NUCLEOTIDE SEQUENCE</scope>
</reference>
<evidence type="ECO:0000256" key="1">
    <source>
        <dbReference type="SAM" id="Phobius"/>
    </source>
</evidence>
<dbReference type="InterPro" id="IPR015943">
    <property type="entry name" value="WD40/YVTN_repeat-like_dom_sf"/>
</dbReference>
<organism evidence="3">
    <name type="scientific">uncultured bacterium Contigcl_8</name>
    <dbReference type="NCBI Taxonomy" id="1393678"/>
    <lineage>
        <taxon>Bacteria</taxon>
        <taxon>environmental samples</taxon>
    </lineage>
</organism>